<keyword evidence="2" id="KW-1185">Reference proteome</keyword>
<evidence type="ECO:0000313" key="1">
    <source>
        <dbReference type="EMBL" id="MDQ0160592.1"/>
    </source>
</evidence>
<evidence type="ECO:0000313" key="2">
    <source>
        <dbReference type="Proteomes" id="UP001224359"/>
    </source>
</evidence>
<evidence type="ECO:0008006" key="3">
    <source>
        <dbReference type="Google" id="ProtNLM"/>
    </source>
</evidence>
<dbReference type="Proteomes" id="UP001224359">
    <property type="component" value="Unassembled WGS sequence"/>
</dbReference>
<dbReference type="EMBL" id="JAUSTQ010000014">
    <property type="protein sequence ID" value="MDQ0160592.1"/>
    <property type="molecule type" value="Genomic_DNA"/>
</dbReference>
<reference evidence="1 2" key="1">
    <citation type="submission" date="2023-07" db="EMBL/GenBank/DDBJ databases">
        <title>Genomic Encyclopedia of Type Strains, Phase IV (KMG-IV): sequencing the most valuable type-strain genomes for metagenomic binning, comparative biology and taxonomic classification.</title>
        <authorList>
            <person name="Goeker M."/>
        </authorList>
    </citation>
    <scope>NUCLEOTIDE SEQUENCE [LARGE SCALE GENOMIC DNA]</scope>
    <source>
        <strain evidence="1 2">DSM 16460</strain>
    </source>
</reference>
<comment type="caution">
    <text evidence="1">The sequence shown here is derived from an EMBL/GenBank/DDBJ whole genome shotgun (WGS) entry which is preliminary data.</text>
</comment>
<organism evidence="1 2">
    <name type="scientific">Alkalibacillus salilacus</name>
    <dbReference type="NCBI Taxonomy" id="284582"/>
    <lineage>
        <taxon>Bacteria</taxon>
        <taxon>Bacillati</taxon>
        <taxon>Bacillota</taxon>
        <taxon>Bacilli</taxon>
        <taxon>Bacillales</taxon>
        <taxon>Bacillaceae</taxon>
        <taxon>Alkalibacillus</taxon>
    </lineage>
</organism>
<proteinExistence type="predicted"/>
<gene>
    <name evidence="1" type="ORF">J2S77_002596</name>
</gene>
<protein>
    <recommendedName>
        <fullName evidence="3">N-acetyltransferase domain-containing protein</fullName>
    </recommendedName>
</protein>
<dbReference type="RefSeq" id="WP_306977957.1">
    <property type="nucleotide sequence ID" value="NZ_JAUSTQ010000014.1"/>
</dbReference>
<accession>A0ABT9VI84</accession>
<sequence>MMTIEPIQDVSEDVLNHFFTEEQKPTHQWEWDYGYLTLIDNEAIAFFVLDPVSQEDAWLRRLWVKGGSNPALMLMMFEWIGDYAVKANFHNLYTHLDDPSKQVLLEMNQFKPSVEAPVENKEKRGHWYVKSLNVQTTS</sequence>
<name>A0ABT9VI84_9BACI</name>